<keyword evidence="2" id="KW-1185">Reference proteome</keyword>
<dbReference type="STRING" id="467210.HMPREF1866_01759"/>
<accession>A0A133ZN15</accession>
<dbReference type="Proteomes" id="UP000070394">
    <property type="component" value="Unassembled WGS sequence"/>
</dbReference>
<organism evidence="1 2">
    <name type="scientific">Lachnoanaerobaculum saburreum</name>
    <dbReference type="NCBI Taxonomy" id="467210"/>
    <lineage>
        <taxon>Bacteria</taxon>
        <taxon>Bacillati</taxon>
        <taxon>Bacillota</taxon>
        <taxon>Clostridia</taxon>
        <taxon>Lachnospirales</taxon>
        <taxon>Lachnospiraceae</taxon>
        <taxon>Lachnoanaerobaculum</taxon>
    </lineage>
</organism>
<name>A0A133ZN15_9FIRM</name>
<protein>
    <submittedName>
        <fullName evidence="1">Uncharacterized protein</fullName>
    </submittedName>
</protein>
<gene>
    <name evidence="1" type="ORF">HMPREF1866_01759</name>
</gene>
<evidence type="ECO:0000313" key="2">
    <source>
        <dbReference type="Proteomes" id="UP000070394"/>
    </source>
</evidence>
<reference evidence="2" key="1">
    <citation type="submission" date="2016-01" db="EMBL/GenBank/DDBJ databases">
        <authorList>
            <person name="Mitreva M."/>
            <person name="Pepin K.H."/>
            <person name="Mihindukulasuriya K.A."/>
            <person name="Fulton R."/>
            <person name="Fronick C."/>
            <person name="O'Laughlin M."/>
            <person name="Miner T."/>
            <person name="Herter B."/>
            <person name="Rosa B.A."/>
            <person name="Cordes M."/>
            <person name="Tomlinson C."/>
            <person name="Wollam A."/>
            <person name="Palsikar V.B."/>
            <person name="Mardis E.R."/>
            <person name="Wilson R.K."/>
        </authorList>
    </citation>
    <scope>NUCLEOTIDE SEQUENCE [LARGE SCALE GENOMIC DNA]</scope>
    <source>
        <strain evidence="2">DNF00896</strain>
    </source>
</reference>
<dbReference type="AlphaFoldDB" id="A0A133ZN15"/>
<comment type="caution">
    <text evidence="1">The sequence shown here is derived from an EMBL/GenBank/DDBJ whole genome shotgun (WGS) entry which is preliminary data.</text>
</comment>
<dbReference type="EMBL" id="LSDA01000099">
    <property type="protein sequence ID" value="KXB56849.1"/>
    <property type="molecule type" value="Genomic_DNA"/>
</dbReference>
<sequence>MYNITQLTTQFAMNDIYFLDRMLKGESWEHSIFFNTKAFWLILNERICPNNLFG</sequence>
<proteinExistence type="predicted"/>
<evidence type="ECO:0000313" key="1">
    <source>
        <dbReference type="EMBL" id="KXB56849.1"/>
    </source>
</evidence>
<dbReference type="PATRIC" id="fig|467210.3.peg.1745"/>